<dbReference type="SUPFAM" id="SSF53850">
    <property type="entry name" value="Periplasmic binding protein-like II"/>
    <property type="match status" value="1"/>
</dbReference>
<dbReference type="Pfam" id="PF03466">
    <property type="entry name" value="LysR_substrate"/>
    <property type="match status" value="1"/>
</dbReference>
<dbReference type="EMBL" id="MCZJ01000001">
    <property type="protein sequence ID" value="PMM63089.1"/>
    <property type="molecule type" value="Genomic_DNA"/>
</dbReference>
<keyword evidence="3" id="KW-0238">DNA-binding</keyword>
<sequence length="308" mass="34577">MKNTIDLNLYRFLSLLYDQQSQAKVCHTLDISRATFNRHLADCRDLFANELFIATKGNYAPTLFTTQLMLVVKEPLEQLEQAQQISQSFEGTDANIEYVFHAANPLSTLLTVPLLKGLSNANYHPKISMMDWSLEGVEYPKAGTLAVGISGYPNDLNDNLVERKVGSLALFAYVADSHPLADDKNIDLTQLENFDTVRVSMGTLDGNSYYERLRKRTGIKLEQKLTVASVFSALECAQVSQYVFIGFNMNDASILSGLTKIPVVFQGEEIFFDVGIQYHRACYQHPVVKRIEGLLSTCLKGDLIELER</sequence>
<dbReference type="Proteomes" id="UP000235554">
    <property type="component" value="Unassembled WGS sequence"/>
</dbReference>
<protein>
    <submittedName>
        <fullName evidence="6">LysR family transcriptional regulator</fullName>
    </submittedName>
</protein>
<keyword evidence="2" id="KW-0805">Transcription regulation</keyword>
<name>A0A855IWY7_9VIBR</name>
<evidence type="ECO:0000259" key="5">
    <source>
        <dbReference type="Pfam" id="PF03466"/>
    </source>
</evidence>
<evidence type="ECO:0000256" key="2">
    <source>
        <dbReference type="ARBA" id="ARBA00023015"/>
    </source>
</evidence>
<evidence type="ECO:0000256" key="4">
    <source>
        <dbReference type="ARBA" id="ARBA00023163"/>
    </source>
</evidence>
<reference evidence="7" key="1">
    <citation type="submission" date="2016-07" db="EMBL/GenBank/DDBJ databases">
        <title>Nontailed viruses are major unrecognized killers of bacteria in the ocean.</title>
        <authorList>
            <person name="Kauffman K."/>
            <person name="Hussain F."/>
            <person name="Yang J."/>
            <person name="Arevalo P."/>
            <person name="Brown J."/>
            <person name="Cutler M."/>
            <person name="Kelly L."/>
            <person name="Polz M.F."/>
        </authorList>
    </citation>
    <scope>NUCLEOTIDE SEQUENCE [LARGE SCALE GENOMIC DNA]</scope>
    <source>
        <strain evidence="7">10N.261.48.A1</strain>
    </source>
</reference>
<evidence type="ECO:0000313" key="7">
    <source>
        <dbReference type="Proteomes" id="UP000235554"/>
    </source>
</evidence>
<dbReference type="Gene3D" id="3.40.190.10">
    <property type="entry name" value="Periplasmic binding protein-like II"/>
    <property type="match status" value="2"/>
</dbReference>
<evidence type="ECO:0000313" key="6">
    <source>
        <dbReference type="EMBL" id="PMM63089.1"/>
    </source>
</evidence>
<comment type="caution">
    <text evidence="6">The sequence shown here is derived from an EMBL/GenBank/DDBJ whole genome shotgun (WGS) entry which is preliminary data.</text>
</comment>
<dbReference type="PANTHER" id="PTHR30118">
    <property type="entry name" value="HTH-TYPE TRANSCRIPTIONAL REGULATOR LEUO-RELATED"/>
    <property type="match status" value="1"/>
</dbReference>
<evidence type="ECO:0000256" key="1">
    <source>
        <dbReference type="ARBA" id="ARBA00009437"/>
    </source>
</evidence>
<feature type="domain" description="LysR substrate-binding" evidence="5">
    <location>
        <begin position="141"/>
        <end position="290"/>
    </location>
</feature>
<proteinExistence type="inferred from homology"/>
<organism evidence="6 7">
    <name type="scientific">Vibrio lentus</name>
    <dbReference type="NCBI Taxonomy" id="136468"/>
    <lineage>
        <taxon>Bacteria</taxon>
        <taxon>Pseudomonadati</taxon>
        <taxon>Pseudomonadota</taxon>
        <taxon>Gammaproteobacteria</taxon>
        <taxon>Vibrionales</taxon>
        <taxon>Vibrionaceae</taxon>
        <taxon>Vibrio</taxon>
    </lineage>
</organism>
<comment type="similarity">
    <text evidence="1">Belongs to the LysR transcriptional regulatory family.</text>
</comment>
<dbReference type="RefSeq" id="WP_102362694.1">
    <property type="nucleotide sequence ID" value="NZ_MCWT02000002.1"/>
</dbReference>
<dbReference type="InterPro" id="IPR036390">
    <property type="entry name" value="WH_DNA-bd_sf"/>
</dbReference>
<dbReference type="InterPro" id="IPR036388">
    <property type="entry name" value="WH-like_DNA-bd_sf"/>
</dbReference>
<dbReference type="Gene3D" id="1.10.10.10">
    <property type="entry name" value="Winged helix-like DNA-binding domain superfamily/Winged helix DNA-binding domain"/>
    <property type="match status" value="1"/>
</dbReference>
<dbReference type="InterPro" id="IPR005119">
    <property type="entry name" value="LysR_subst-bd"/>
</dbReference>
<dbReference type="SUPFAM" id="SSF46785">
    <property type="entry name" value="Winged helix' DNA-binding domain"/>
    <property type="match status" value="1"/>
</dbReference>
<dbReference type="GO" id="GO:0003677">
    <property type="term" value="F:DNA binding"/>
    <property type="evidence" value="ECO:0007669"/>
    <property type="project" value="UniProtKB-KW"/>
</dbReference>
<dbReference type="PANTHER" id="PTHR30118:SF7">
    <property type="entry name" value="TRANSCRIPTIONAL REGULATOR LYSR FAMILY"/>
    <property type="match status" value="1"/>
</dbReference>
<gene>
    <name evidence="6" type="ORF">BCT50_01170</name>
</gene>
<dbReference type="AlphaFoldDB" id="A0A855IWY7"/>
<evidence type="ECO:0000256" key="3">
    <source>
        <dbReference type="ARBA" id="ARBA00023125"/>
    </source>
</evidence>
<accession>A0A855IWY7</accession>
<dbReference type="GO" id="GO:0006355">
    <property type="term" value="P:regulation of DNA-templated transcription"/>
    <property type="evidence" value="ECO:0007669"/>
    <property type="project" value="TreeGrafter"/>
</dbReference>
<dbReference type="InterPro" id="IPR050389">
    <property type="entry name" value="LysR-type_TF"/>
</dbReference>
<keyword evidence="4" id="KW-0804">Transcription</keyword>